<dbReference type="RefSeq" id="WP_147904420.1">
    <property type="nucleotide sequence ID" value="NZ_BAAAGC010000010.1"/>
</dbReference>
<dbReference type="OrthoDB" id="5901192at2"/>
<evidence type="ECO:0000313" key="1">
    <source>
        <dbReference type="EMBL" id="TXK80515.1"/>
    </source>
</evidence>
<reference evidence="1 2" key="1">
    <citation type="submission" date="2019-08" db="EMBL/GenBank/DDBJ databases">
        <title>Draft genome analysis of Rheinheimera tangshanensis isolated from the roots of fresh rice plants (Oryza sativa).</title>
        <authorList>
            <person name="Yu Q."/>
            <person name="Qi Y."/>
            <person name="Zhang H."/>
            <person name="Pu J."/>
        </authorList>
    </citation>
    <scope>NUCLEOTIDE SEQUENCE [LARGE SCALE GENOMIC DNA]</scope>
    <source>
        <strain evidence="1 2">JA3-B52</strain>
    </source>
</reference>
<evidence type="ECO:0008006" key="3">
    <source>
        <dbReference type="Google" id="ProtNLM"/>
    </source>
</evidence>
<organism evidence="1 2">
    <name type="scientific">Rheinheimera tangshanensis</name>
    <dbReference type="NCBI Taxonomy" id="400153"/>
    <lineage>
        <taxon>Bacteria</taxon>
        <taxon>Pseudomonadati</taxon>
        <taxon>Pseudomonadota</taxon>
        <taxon>Gammaproteobacteria</taxon>
        <taxon>Chromatiales</taxon>
        <taxon>Chromatiaceae</taxon>
        <taxon>Rheinheimera</taxon>
    </lineage>
</organism>
<dbReference type="Gene3D" id="3.20.20.190">
    <property type="entry name" value="Phosphatidylinositol (PI) phosphodiesterase"/>
    <property type="match status" value="1"/>
</dbReference>
<keyword evidence="2" id="KW-1185">Reference proteome</keyword>
<dbReference type="GO" id="GO:0006629">
    <property type="term" value="P:lipid metabolic process"/>
    <property type="evidence" value="ECO:0007669"/>
    <property type="project" value="InterPro"/>
</dbReference>
<gene>
    <name evidence="1" type="ORF">FU839_11180</name>
</gene>
<sequence>MKKIFFSILILFAIFSISRFYIFSLIKISPYPQEDAYRFIAHAGGGIECNTYTNSREAVELSISRGIRAIELDLITSEDGVLVAAHDWLFFKEIIAYPEQGSNSLSVAEINDHKIHEKYSVLFGADISNILATNPDVLLFTDKTNDFSLINDLGYNSRVYVEIFSVADYARAAIYGIKNPILNVDIGYTGVLYQMFKVFFLKPYFVALSAESAINNPRYMNWLHSRDIKIFIYTSNDPKFIAEMIQKYDAVVYVDFIETITKDLKCNF</sequence>
<comment type="caution">
    <text evidence="1">The sequence shown here is derived from an EMBL/GenBank/DDBJ whole genome shotgun (WGS) entry which is preliminary data.</text>
</comment>
<proteinExistence type="predicted"/>
<dbReference type="AlphaFoldDB" id="A0A5C8LWE5"/>
<dbReference type="InterPro" id="IPR017946">
    <property type="entry name" value="PLC-like_Pdiesterase_TIM-brl"/>
</dbReference>
<accession>A0A5C8LWE5</accession>
<dbReference type="SUPFAM" id="SSF51695">
    <property type="entry name" value="PLC-like phosphodiesterases"/>
    <property type="match status" value="1"/>
</dbReference>
<evidence type="ECO:0000313" key="2">
    <source>
        <dbReference type="Proteomes" id="UP000321814"/>
    </source>
</evidence>
<name>A0A5C8LWE5_9GAMM</name>
<dbReference type="EMBL" id="VRLR01000006">
    <property type="protein sequence ID" value="TXK80515.1"/>
    <property type="molecule type" value="Genomic_DNA"/>
</dbReference>
<protein>
    <recommendedName>
        <fullName evidence="3">GP-PDE domain-containing protein</fullName>
    </recommendedName>
</protein>
<dbReference type="Proteomes" id="UP000321814">
    <property type="component" value="Unassembled WGS sequence"/>
</dbReference>
<dbReference type="GO" id="GO:0008081">
    <property type="term" value="F:phosphoric diester hydrolase activity"/>
    <property type="evidence" value="ECO:0007669"/>
    <property type="project" value="InterPro"/>
</dbReference>